<dbReference type="Proteomes" id="UP000245081">
    <property type="component" value="Unassembled WGS sequence"/>
</dbReference>
<organism evidence="1 2">
    <name type="scientific">Novimethylophilus kurashikiensis</name>
    <dbReference type="NCBI Taxonomy" id="1825523"/>
    <lineage>
        <taxon>Bacteria</taxon>
        <taxon>Pseudomonadati</taxon>
        <taxon>Pseudomonadota</taxon>
        <taxon>Betaproteobacteria</taxon>
        <taxon>Nitrosomonadales</taxon>
        <taxon>Methylophilaceae</taxon>
        <taxon>Novimethylophilus</taxon>
    </lineage>
</organism>
<name>A0A2R5FEB5_9PROT</name>
<protein>
    <submittedName>
        <fullName evidence="1">Mechanosensitive ion channel protein MscS</fullName>
    </submittedName>
</protein>
<gene>
    <name evidence="1" type="ORF">NMK_2482</name>
</gene>
<accession>A0A2R5FEB5</accession>
<proteinExistence type="predicted"/>
<reference evidence="1 2" key="1">
    <citation type="journal article" date="2018" name="Environ. Microbiol.">
        <title>Isolation and genomic characterization of Novimethylophilus kurashikiensis gen. nov. sp. nov., a new lanthanide-dependent methylotrophic species of Methylophilaceae.</title>
        <authorList>
            <person name="Lv H."/>
            <person name="Sahin N."/>
            <person name="Tani A."/>
        </authorList>
    </citation>
    <scope>NUCLEOTIDE SEQUENCE [LARGE SCALE GENOMIC DNA]</scope>
    <source>
        <strain evidence="1 2">La2-4</strain>
    </source>
</reference>
<dbReference type="EMBL" id="BDOQ01000010">
    <property type="protein sequence ID" value="GBG14881.1"/>
    <property type="molecule type" value="Genomic_DNA"/>
</dbReference>
<comment type="caution">
    <text evidence="1">The sequence shown here is derived from an EMBL/GenBank/DDBJ whole genome shotgun (WGS) entry which is preliminary data.</text>
</comment>
<evidence type="ECO:0000313" key="2">
    <source>
        <dbReference type="Proteomes" id="UP000245081"/>
    </source>
</evidence>
<evidence type="ECO:0000313" key="1">
    <source>
        <dbReference type="EMBL" id="GBG14881.1"/>
    </source>
</evidence>
<dbReference type="RefSeq" id="WP_109016064.1">
    <property type="nucleotide sequence ID" value="NZ_BDOQ01000010.1"/>
</dbReference>
<dbReference type="AlphaFoldDB" id="A0A2R5FEB5"/>
<sequence>MVDLRIAVIPTRVKASHMKSNGEVVYEWKTVIVRKIQQRDQQGNWHTIPEVEMPLDDAEEQEELARMRKP</sequence>
<keyword evidence="2" id="KW-1185">Reference proteome</keyword>